<organism evidence="2 3">
    <name type="scientific">Candidatus Schekmanbacteria bacterium RIFCSPLOWO2_12_FULL_38_15</name>
    <dbReference type="NCBI Taxonomy" id="1817883"/>
    <lineage>
        <taxon>Bacteria</taxon>
        <taxon>Candidatus Schekmaniibacteriota</taxon>
    </lineage>
</organism>
<evidence type="ECO:0000313" key="2">
    <source>
        <dbReference type="EMBL" id="OGL51872.1"/>
    </source>
</evidence>
<evidence type="ECO:0000313" key="3">
    <source>
        <dbReference type="Proteomes" id="UP000178082"/>
    </source>
</evidence>
<dbReference type="SUPFAM" id="SSF54523">
    <property type="entry name" value="Pili subunits"/>
    <property type="match status" value="1"/>
</dbReference>
<proteinExistence type="predicted"/>
<feature type="coiled-coil region" evidence="1">
    <location>
        <begin position="202"/>
        <end position="229"/>
    </location>
</feature>
<evidence type="ECO:0000256" key="1">
    <source>
        <dbReference type="SAM" id="Coils"/>
    </source>
</evidence>
<dbReference type="InterPro" id="IPR045584">
    <property type="entry name" value="Pilin-like"/>
</dbReference>
<comment type="caution">
    <text evidence="2">The sequence shown here is derived from an EMBL/GenBank/DDBJ whole genome shotgun (WGS) entry which is preliminary data.</text>
</comment>
<gene>
    <name evidence="2" type="ORF">A3G31_05680</name>
</gene>
<dbReference type="Proteomes" id="UP000178082">
    <property type="component" value="Unassembled WGS sequence"/>
</dbReference>
<dbReference type="EMBL" id="MGDI01000036">
    <property type="protein sequence ID" value="OGL51872.1"/>
    <property type="molecule type" value="Genomic_DNA"/>
</dbReference>
<protein>
    <submittedName>
        <fullName evidence="2">Uncharacterized protein</fullName>
    </submittedName>
</protein>
<accession>A0A1F7SDL7</accession>
<reference evidence="2 3" key="1">
    <citation type="journal article" date="2016" name="Nat. Commun.">
        <title>Thousands of microbial genomes shed light on interconnected biogeochemical processes in an aquifer system.</title>
        <authorList>
            <person name="Anantharaman K."/>
            <person name="Brown C.T."/>
            <person name="Hug L.A."/>
            <person name="Sharon I."/>
            <person name="Castelle C.J."/>
            <person name="Probst A.J."/>
            <person name="Thomas B.C."/>
            <person name="Singh A."/>
            <person name="Wilkins M.J."/>
            <person name="Karaoz U."/>
            <person name="Brodie E.L."/>
            <person name="Williams K.H."/>
            <person name="Hubbard S.S."/>
            <person name="Banfield J.F."/>
        </authorList>
    </citation>
    <scope>NUCLEOTIDE SEQUENCE [LARGE SCALE GENOMIC DNA]</scope>
</reference>
<keyword evidence="1" id="KW-0175">Coiled coil</keyword>
<dbReference type="STRING" id="1817883.A3G31_05680"/>
<name>A0A1F7SDL7_9BACT</name>
<dbReference type="AlphaFoldDB" id="A0A1F7SDL7"/>
<sequence length="295" mass="34818">MLLNVLKKRIIFIVLFLLIIFSLVFTQLRLDHMKGNFRKAEQLELLPKPEVVKLMVLGYEQIVADILWLRVIQYIGERVQTEKGWQWFIHSLDIITYLDPQFVYAYQFGGLILSVIASKPAESNHFLLRGMEIDRERWVFPFLIGYNYFDYFKDYRKAAMYISIASKLEGSPFFLTQFAARLYATAGTPEDGIVFLEQMIKSTDNETAKEKLENRLKELIIERDINILERCVKNFKDTYGYAPEGLKSLVQKKVIRYLPKDPFGGYYYLDKDKQVVKSSSRQERFKVYERKTTDE</sequence>